<name>A0A8S4A9S6_9EUPU</name>
<sequence length="78" mass="9118">IDWKVVNERRRRQKLRQLQVENEELNSKVNHFLTRVDEFNKRPISGKSNKVKVSKGDAILAKLLKMQEILELSKSVGC</sequence>
<evidence type="ECO:0000256" key="1">
    <source>
        <dbReference type="SAM" id="Coils"/>
    </source>
</evidence>
<evidence type="ECO:0000313" key="2">
    <source>
        <dbReference type="EMBL" id="CAG5135716.1"/>
    </source>
</evidence>
<dbReference type="Proteomes" id="UP000678393">
    <property type="component" value="Unassembled WGS sequence"/>
</dbReference>
<organism evidence="2 3">
    <name type="scientific">Candidula unifasciata</name>
    <dbReference type="NCBI Taxonomy" id="100452"/>
    <lineage>
        <taxon>Eukaryota</taxon>
        <taxon>Metazoa</taxon>
        <taxon>Spiralia</taxon>
        <taxon>Lophotrochozoa</taxon>
        <taxon>Mollusca</taxon>
        <taxon>Gastropoda</taxon>
        <taxon>Heterobranchia</taxon>
        <taxon>Euthyneura</taxon>
        <taxon>Panpulmonata</taxon>
        <taxon>Eupulmonata</taxon>
        <taxon>Stylommatophora</taxon>
        <taxon>Helicina</taxon>
        <taxon>Helicoidea</taxon>
        <taxon>Geomitridae</taxon>
        <taxon>Candidula</taxon>
    </lineage>
</organism>
<evidence type="ECO:0000313" key="3">
    <source>
        <dbReference type="Proteomes" id="UP000678393"/>
    </source>
</evidence>
<comment type="caution">
    <text evidence="2">The sequence shown here is derived from an EMBL/GenBank/DDBJ whole genome shotgun (WGS) entry which is preliminary data.</text>
</comment>
<proteinExistence type="predicted"/>
<gene>
    <name evidence="2" type="ORF">CUNI_LOCUS21274</name>
</gene>
<keyword evidence="1" id="KW-0175">Coiled coil</keyword>
<dbReference type="EMBL" id="CAJHNH020008452">
    <property type="protein sequence ID" value="CAG5135716.1"/>
    <property type="molecule type" value="Genomic_DNA"/>
</dbReference>
<keyword evidence="3" id="KW-1185">Reference proteome</keyword>
<protein>
    <submittedName>
        <fullName evidence="2">Uncharacterized protein</fullName>
    </submittedName>
</protein>
<accession>A0A8S4A9S6</accession>
<dbReference type="AlphaFoldDB" id="A0A8S4A9S6"/>
<feature type="coiled-coil region" evidence="1">
    <location>
        <begin position="8"/>
        <end position="35"/>
    </location>
</feature>
<feature type="non-terminal residue" evidence="2">
    <location>
        <position position="1"/>
    </location>
</feature>
<reference evidence="2" key="1">
    <citation type="submission" date="2021-04" db="EMBL/GenBank/DDBJ databases">
        <authorList>
            <consortium name="Molecular Ecology Group"/>
        </authorList>
    </citation>
    <scope>NUCLEOTIDE SEQUENCE</scope>
</reference>